<dbReference type="GO" id="GO:0016757">
    <property type="term" value="F:glycosyltransferase activity"/>
    <property type="evidence" value="ECO:0007669"/>
    <property type="project" value="InterPro"/>
</dbReference>
<keyword evidence="1 4" id="KW-0808">Transferase</keyword>
<organism evidence="4 5">
    <name type="scientific">Micromonospora yangpuensis</name>
    <dbReference type="NCBI Taxonomy" id="683228"/>
    <lineage>
        <taxon>Bacteria</taxon>
        <taxon>Bacillati</taxon>
        <taxon>Actinomycetota</taxon>
        <taxon>Actinomycetes</taxon>
        <taxon>Micromonosporales</taxon>
        <taxon>Micromonosporaceae</taxon>
        <taxon>Micromonospora</taxon>
    </lineage>
</organism>
<dbReference type="OrthoDB" id="9801573at2"/>
<evidence type="ECO:0000313" key="5">
    <source>
        <dbReference type="Proteomes" id="UP000198937"/>
    </source>
</evidence>
<keyword evidence="5" id="KW-1185">Reference proteome</keyword>
<feature type="region of interest" description="Disordered" evidence="2">
    <location>
        <begin position="1"/>
        <end position="33"/>
    </location>
</feature>
<protein>
    <submittedName>
        <fullName evidence="4">Glycosyltransferase involved in cell wall bisynthesis</fullName>
    </submittedName>
</protein>
<dbReference type="InterPro" id="IPR050194">
    <property type="entry name" value="Glycosyltransferase_grp1"/>
</dbReference>
<name>A0A1C6U999_9ACTN</name>
<reference evidence="4 5" key="1">
    <citation type="submission" date="2016-06" db="EMBL/GenBank/DDBJ databases">
        <authorList>
            <person name="Kjaerup R.B."/>
            <person name="Dalgaard T.S."/>
            <person name="Juul-Madsen H.R."/>
        </authorList>
    </citation>
    <scope>NUCLEOTIDE SEQUENCE [LARGE SCALE GENOMIC DNA]</scope>
    <source>
        <strain evidence="4 5">DSM 45577</strain>
    </source>
</reference>
<evidence type="ECO:0000256" key="2">
    <source>
        <dbReference type="SAM" id="MobiDB-lite"/>
    </source>
</evidence>
<dbReference type="InterPro" id="IPR001296">
    <property type="entry name" value="Glyco_trans_1"/>
</dbReference>
<dbReference type="Gene3D" id="3.40.50.2000">
    <property type="entry name" value="Glycogen Phosphorylase B"/>
    <property type="match status" value="2"/>
</dbReference>
<evidence type="ECO:0000313" key="4">
    <source>
        <dbReference type="EMBL" id="SCL50429.1"/>
    </source>
</evidence>
<dbReference type="EMBL" id="FMIA01000002">
    <property type="protein sequence ID" value="SCL50429.1"/>
    <property type="molecule type" value="Genomic_DNA"/>
</dbReference>
<feature type="domain" description="Glycosyl transferase family 1" evidence="3">
    <location>
        <begin position="233"/>
        <end position="367"/>
    </location>
</feature>
<dbReference type="PANTHER" id="PTHR45947">
    <property type="entry name" value="SULFOQUINOVOSYL TRANSFERASE SQD2"/>
    <property type="match status" value="1"/>
</dbReference>
<accession>A0A1C6U999</accession>
<dbReference type="SUPFAM" id="SSF53756">
    <property type="entry name" value="UDP-Glycosyltransferase/glycogen phosphorylase"/>
    <property type="match status" value="1"/>
</dbReference>
<dbReference type="AlphaFoldDB" id="A0A1C6U999"/>
<sequence>MTSTDRATPASSAEPAGASASAERAGGSPANSGTPLLAGRPVALVHEWFSAAGGSENVFLALGDLLPHADRYVLWAEPEVPRERLRLRESWLARTPLRRSKALALPFLPFAWHLGRPGGYEVVLSSSHAFGHTARFGPPEQTRHLSYVHSPARYLWSPDFDGRGAGRLLGGPRRVLRAADVRFSRHVHAYAANSVEVRDRIRRYWRRDAVVVHPPVDVDFFAAAPPAQRDQPRDHLLGVGRWIPYKNFDLMIAIAAEAGLPLVLAGGGPEEARLRRLAATVDVPVTFESRPDRARLRELYWGARALLFPAHEDFGIIPVEAQACGTPVVGLRAGGLLETVVDGETGFLVDSREPARHAAAVRRVGDLSADRVRRHATAFGADRFASRMAGWVADACR</sequence>
<feature type="compositionally biased region" description="Low complexity" evidence="2">
    <location>
        <begin position="9"/>
        <end position="30"/>
    </location>
</feature>
<dbReference type="STRING" id="683228.GA0070617_1479"/>
<dbReference type="RefSeq" id="WP_091435148.1">
    <property type="nucleotide sequence ID" value="NZ_BMMJ01000001.1"/>
</dbReference>
<evidence type="ECO:0000259" key="3">
    <source>
        <dbReference type="Pfam" id="PF00534"/>
    </source>
</evidence>
<gene>
    <name evidence="4" type="ORF">GA0070617_1479</name>
</gene>
<evidence type="ECO:0000256" key="1">
    <source>
        <dbReference type="ARBA" id="ARBA00022679"/>
    </source>
</evidence>
<dbReference type="Proteomes" id="UP000198937">
    <property type="component" value="Unassembled WGS sequence"/>
</dbReference>
<proteinExistence type="predicted"/>
<dbReference type="Pfam" id="PF00534">
    <property type="entry name" value="Glycos_transf_1"/>
    <property type="match status" value="1"/>
</dbReference>
<dbReference type="PANTHER" id="PTHR45947:SF3">
    <property type="entry name" value="SULFOQUINOVOSYL TRANSFERASE SQD2"/>
    <property type="match status" value="1"/>
</dbReference>